<keyword evidence="2" id="KW-1185">Reference proteome</keyword>
<dbReference type="Proteomes" id="UP000015105">
    <property type="component" value="Chromosome 7D"/>
</dbReference>
<name>A0A453S6G5_AEGTS</name>
<accession>A0A453S6G5</accession>
<dbReference type="EnsemblPlants" id="AET7Gv20831400.58">
    <property type="protein sequence ID" value="AET7Gv20831400.58"/>
    <property type="gene ID" value="AET7Gv20831400"/>
</dbReference>
<evidence type="ECO:0000313" key="1">
    <source>
        <dbReference type="EnsemblPlants" id="AET7Gv20831400.58"/>
    </source>
</evidence>
<reference evidence="1" key="3">
    <citation type="journal article" date="2017" name="Nature">
        <title>Genome sequence of the progenitor of the wheat D genome Aegilops tauschii.</title>
        <authorList>
            <person name="Luo M.C."/>
            <person name="Gu Y.Q."/>
            <person name="Puiu D."/>
            <person name="Wang H."/>
            <person name="Twardziok S.O."/>
            <person name="Deal K.R."/>
            <person name="Huo N."/>
            <person name="Zhu T."/>
            <person name="Wang L."/>
            <person name="Wang Y."/>
            <person name="McGuire P.E."/>
            <person name="Liu S."/>
            <person name="Long H."/>
            <person name="Ramasamy R.K."/>
            <person name="Rodriguez J.C."/>
            <person name="Van S.L."/>
            <person name="Yuan L."/>
            <person name="Wang Z."/>
            <person name="Xia Z."/>
            <person name="Xiao L."/>
            <person name="Anderson O.D."/>
            <person name="Ouyang S."/>
            <person name="Liang Y."/>
            <person name="Zimin A.V."/>
            <person name="Pertea G."/>
            <person name="Qi P."/>
            <person name="Bennetzen J.L."/>
            <person name="Dai X."/>
            <person name="Dawson M.W."/>
            <person name="Muller H.G."/>
            <person name="Kugler K."/>
            <person name="Rivarola-Duarte L."/>
            <person name="Spannagl M."/>
            <person name="Mayer K.F.X."/>
            <person name="Lu F.H."/>
            <person name="Bevan M.W."/>
            <person name="Leroy P."/>
            <person name="Li P."/>
            <person name="You F.M."/>
            <person name="Sun Q."/>
            <person name="Liu Z."/>
            <person name="Lyons E."/>
            <person name="Wicker T."/>
            <person name="Salzberg S.L."/>
            <person name="Devos K.M."/>
            <person name="Dvorak J."/>
        </authorList>
    </citation>
    <scope>NUCLEOTIDE SEQUENCE [LARGE SCALE GENOMIC DNA]</scope>
    <source>
        <strain evidence="1">cv. AL8/78</strain>
    </source>
</reference>
<reference evidence="1" key="4">
    <citation type="submission" date="2019-03" db="UniProtKB">
        <authorList>
            <consortium name="EnsemblPlants"/>
        </authorList>
    </citation>
    <scope>IDENTIFICATION</scope>
</reference>
<dbReference type="Gramene" id="AET7Gv20831400.58">
    <property type="protein sequence ID" value="AET7Gv20831400.58"/>
    <property type="gene ID" value="AET7Gv20831400"/>
</dbReference>
<protein>
    <recommendedName>
        <fullName evidence="3">Anaphase-promoting complex subunit 4 WD40 domain-containing protein</fullName>
    </recommendedName>
</protein>
<sequence length="52" mass="5818">QIGHQQLVLQNLYSTDRGVKYKNMSVLSAISVLPLSRLFVVGTEDGFLKICH</sequence>
<dbReference type="AlphaFoldDB" id="A0A453S6G5"/>
<reference evidence="2" key="1">
    <citation type="journal article" date="2014" name="Science">
        <title>Ancient hybridizations among the ancestral genomes of bread wheat.</title>
        <authorList>
            <consortium name="International Wheat Genome Sequencing Consortium,"/>
            <person name="Marcussen T."/>
            <person name="Sandve S.R."/>
            <person name="Heier L."/>
            <person name="Spannagl M."/>
            <person name="Pfeifer M."/>
            <person name="Jakobsen K.S."/>
            <person name="Wulff B.B."/>
            <person name="Steuernagel B."/>
            <person name="Mayer K.F."/>
            <person name="Olsen O.A."/>
        </authorList>
    </citation>
    <scope>NUCLEOTIDE SEQUENCE [LARGE SCALE GENOMIC DNA]</scope>
    <source>
        <strain evidence="2">cv. AL8/78</strain>
    </source>
</reference>
<dbReference type="InterPro" id="IPR052651">
    <property type="entry name" value="WDR81"/>
</dbReference>
<dbReference type="PANTHER" id="PTHR44662">
    <property type="entry name" value="WD REPEAT-CONTAINING PROTEIN 81"/>
    <property type="match status" value="1"/>
</dbReference>
<reference evidence="1" key="5">
    <citation type="journal article" date="2021" name="G3 (Bethesda)">
        <title>Aegilops tauschii genome assembly Aet v5.0 features greater sequence contiguity and improved annotation.</title>
        <authorList>
            <person name="Wang L."/>
            <person name="Zhu T."/>
            <person name="Rodriguez J.C."/>
            <person name="Deal K.R."/>
            <person name="Dubcovsky J."/>
            <person name="McGuire P.E."/>
            <person name="Lux T."/>
            <person name="Spannagl M."/>
            <person name="Mayer K.F.X."/>
            <person name="Baldrich P."/>
            <person name="Meyers B.C."/>
            <person name="Huo N."/>
            <person name="Gu Y.Q."/>
            <person name="Zhou H."/>
            <person name="Devos K.M."/>
            <person name="Bennetzen J.L."/>
            <person name="Unver T."/>
            <person name="Budak H."/>
            <person name="Gulick P.J."/>
            <person name="Galiba G."/>
            <person name="Kalapos B."/>
            <person name="Nelson D.R."/>
            <person name="Li P."/>
            <person name="You F.M."/>
            <person name="Luo M.C."/>
            <person name="Dvorak J."/>
        </authorList>
    </citation>
    <scope>NUCLEOTIDE SEQUENCE [LARGE SCALE GENOMIC DNA]</scope>
    <source>
        <strain evidence="1">cv. AL8/78</strain>
    </source>
</reference>
<evidence type="ECO:0000313" key="2">
    <source>
        <dbReference type="Proteomes" id="UP000015105"/>
    </source>
</evidence>
<proteinExistence type="predicted"/>
<evidence type="ECO:0008006" key="3">
    <source>
        <dbReference type="Google" id="ProtNLM"/>
    </source>
</evidence>
<dbReference type="PANTHER" id="PTHR44662:SF1">
    <property type="entry name" value="WD REPEAT-CONTAINING PROTEIN 81"/>
    <property type="match status" value="1"/>
</dbReference>
<organism evidence="1 2">
    <name type="scientific">Aegilops tauschii subsp. strangulata</name>
    <name type="common">Goatgrass</name>
    <dbReference type="NCBI Taxonomy" id="200361"/>
    <lineage>
        <taxon>Eukaryota</taxon>
        <taxon>Viridiplantae</taxon>
        <taxon>Streptophyta</taxon>
        <taxon>Embryophyta</taxon>
        <taxon>Tracheophyta</taxon>
        <taxon>Spermatophyta</taxon>
        <taxon>Magnoliopsida</taxon>
        <taxon>Liliopsida</taxon>
        <taxon>Poales</taxon>
        <taxon>Poaceae</taxon>
        <taxon>BOP clade</taxon>
        <taxon>Pooideae</taxon>
        <taxon>Triticodae</taxon>
        <taxon>Triticeae</taxon>
        <taxon>Triticinae</taxon>
        <taxon>Aegilops</taxon>
    </lineage>
</organism>
<reference evidence="2" key="2">
    <citation type="journal article" date="2017" name="Nat. Plants">
        <title>The Aegilops tauschii genome reveals multiple impacts of transposons.</title>
        <authorList>
            <person name="Zhao G."/>
            <person name="Zou C."/>
            <person name="Li K."/>
            <person name="Wang K."/>
            <person name="Li T."/>
            <person name="Gao L."/>
            <person name="Zhang X."/>
            <person name="Wang H."/>
            <person name="Yang Z."/>
            <person name="Liu X."/>
            <person name="Jiang W."/>
            <person name="Mao L."/>
            <person name="Kong X."/>
            <person name="Jiao Y."/>
            <person name="Jia J."/>
        </authorList>
    </citation>
    <scope>NUCLEOTIDE SEQUENCE [LARGE SCALE GENOMIC DNA]</scope>
    <source>
        <strain evidence="2">cv. AL8/78</strain>
    </source>
</reference>